<evidence type="ECO:0000256" key="1">
    <source>
        <dbReference type="SAM" id="Coils"/>
    </source>
</evidence>
<dbReference type="Proteomes" id="UP000663845">
    <property type="component" value="Unassembled WGS sequence"/>
</dbReference>
<name>A0A815WWH1_9BILA</name>
<feature type="coiled-coil region" evidence="1">
    <location>
        <begin position="12"/>
        <end position="73"/>
    </location>
</feature>
<accession>A0A815WWH1</accession>
<gene>
    <name evidence="2" type="ORF">JYZ213_LOCUS46424</name>
</gene>
<proteinExistence type="predicted"/>
<protein>
    <submittedName>
        <fullName evidence="2">Uncharacterized protein</fullName>
    </submittedName>
</protein>
<sequence length="75" mass="8885">TSDLIHSLIVRVDQSEIKIHDKEKECSDLEKSLINLQSEIESRVDYNQFERLCDELQRALDREKQAQELLNEQNN</sequence>
<keyword evidence="1" id="KW-0175">Coiled coil</keyword>
<organism evidence="2 3">
    <name type="scientific">Adineta steineri</name>
    <dbReference type="NCBI Taxonomy" id="433720"/>
    <lineage>
        <taxon>Eukaryota</taxon>
        <taxon>Metazoa</taxon>
        <taxon>Spiralia</taxon>
        <taxon>Gnathifera</taxon>
        <taxon>Rotifera</taxon>
        <taxon>Eurotatoria</taxon>
        <taxon>Bdelloidea</taxon>
        <taxon>Adinetida</taxon>
        <taxon>Adinetidae</taxon>
        <taxon>Adineta</taxon>
    </lineage>
</organism>
<feature type="non-terminal residue" evidence="2">
    <location>
        <position position="75"/>
    </location>
</feature>
<evidence type="ECO:0000313" key="2">
    <source>
        <dbReference type="EMBL" id="CAF1552980.1"/>
    </source>
</evidence>
<feature type="non-terminal residue" evidence="2">
    <location>
        <position position="1"/>
    </location>
</feature>
<dbReference type="AlphaFoldDB" id="A0A815WWH1"/>
<evidence type="ECO:0000313" key="3">
    <source>
        <dbReference type="Proteomes" id="UP000663845"/>
    </source>
</evidence>
<reference evidence="2" key="1">
    <citation type="submission" date="2021-02" db="EMBL/GenBank/DDBJ databases">
        <authorList>
            <person name="Nowell W R."/>
        </authorList>
    </citation>
    <scope>NUCLEOTIDE SEQUENCE</scope>
</reference>
<comment type="caution">
    <text evidence="2">The sequence shown here is derived from an EMBL/GenBank/DDBJ whole genome shotgun (WGS) entry which is preliminary data.</text>
</comment>
<dbReference type="EMBL" id="CAJNOG010005632">
    <property type="protein sequence ID" value="CAF1552980.1"/>
    <property type="molecule type" value="Genomic_DNA"/>
</dbReference>